<protein>
    <submittedName>
        <fullName evidence="2">Uncharacterized protein</fullName>
    </submittedName>
</protein>
<sequence length="399" mass="44371">MSGIGSPGFVNKSRVWDEDQMLDRSRARGTVTGPRSHLVRILRGSSTSASGINSTRVELFLTTAYHKDVFMNAIALYLMYPMSERKNGSVCHLGASIIIPATPETAGVSDTPVDRAESRQYLNLVFAFQLSLDGSGTHLHPAGISQILFARHRVTSNRTSPTWEEYLASSNTFTLRSRAFRAEQPNRATTVRITSEMSVYTSTSASMASPPYSAHVAFSTPPERRLLPAPIHSVKCLGPCQTLPSPALGHSTRSEESGRGEIPPGTQVGRWTKRARLFLEGLQRFGRSRKKSPVLSTPYTGDRTHAQKVSATLLSSSSPLDCTQVLCHNHTQPIDWINYFKTTAPYQPSWTVYAVYRYRRRSTAILLNGEQWVQLDLLFLQHNSSSNKCRRVDTTPQVR</sequence>
<gene>
    <name evidence="2" type="ORF">GN958_ATG14715</name>
</gene>
<organism evidence="2 3">
    <name type="scientific">Phytophthora infestans</name>
    <name type="common">Potato late blight agent</name>
    <name type="synonym">Botrytis infestans</name>
    <dbReference type="NCBI Taxonomy" id="4787"/>
    <lineage>
        <taxon>Eukaryota</taxon>
        <taxon>Sar</taxon>
        <taxon>Stramenopiles</taxon>
        <taxon>Oomycota</taxon>
        <taxon>Peronosporomycetes</taxon>
        <taxon>Peronosporales</taxon>
        <taxon>Peronosporaceae</taxon>
        <taxon>Phytophthora</taxon>
    </lineage>
</organism>
<proteinExistence type="predicted"/>
<reference evidence="2" key="1">
    <citation type="submission" date="2020-03" db="EMBL/GenBank/DDBJ databases">
        <title>Hybrid Assembly of Korean Phytophthora infestans isolates.</title>
        <authorList>
            <person name="Prokchorchik M."/>
            <person name="Lee Y."/>
            <person name="Seo J."/>
            <person name="Cho J.-H."/>
            <person name="Park Y.-E."/>
            <person name="Jang D.-C."/>
            <person name="Im J.-S."/>
            <person name="Choi J.-G."/>
            <person name="Park H.-J."/>
            <person name="Lee G.-B."/>
            <person name="Lee Y.-G."/>
            <person name="Hong S.-Y."/>
            <person name="Cho K."/>
            <person name="Sohn K.H."/>
        </authorList>
    </citation>
    <scope>NUCLEOTIDE SEQUENCE</scope>
    <source>
        <strain evidence="2">KR_2_A2</strain>
    </source>
</reference>
<evidence type="ECO:0000313" key="3">
    <source>
        <dbReference type="Proteomes" id="UP000704712"/>
    </source>
</evidence>
<evidence type="ECO:0000313" key="2">
    <source>
        <dbReference type="EMBL" id="KAF4136099.1"/>
    </source>
</evidence>
<dbReference type="AlphaFoldDB" id="A0A8S9U9Y5"/>
<name>A0A8S9U9Y5_PHYIN</name>
<dbReference type="EMBL" id="JAACNO010002014">
    <property type="protein sequence ID" value="KAF4136099.1"/>
    <property type="molecule type" value="Genomic_DNA"/>
</dbReference>
<comment type="caution">
    <text evidence="2">The sequence shown here is derived from an EMBL/GenBank/DDBJ whole genome shotgun (WGS) entry which is preliminary data.</text>
</comment>
<accession>A0A8S9U9Y5</accession>
<evidence type="ECO:0000256" key="1">
    <source>
        <dbReference type="SAM" id="MobiDB-lite"/>
    </source>
</evidence>
<dbReference type="Proteomes" id="UP000704712">
    <property type="component" value="Unassembled WGS sequence"/>
</dbReference>
<feature type="region of interest" description="Disordered" evidence="1">
    <location>
        <begin position="246"/>
        <end position="266"/>
    </location>
</feature>